<proteinExistence type="predicted"/>
<evidence type="ECO:0000313" key="2">
    <source>
        <dbReference type="Proteomes" id="UP000696573"/>
    </source>
</evidence>
<accession>A0A9N9V7V5</accession>
<dbReference type="Proteomes" id="UP000696573">
    <property type="component" value="Unassembled WGS sequence"/>
</dbReference>
<dbReference type="InterPro" id="IPR007344">
    <property type="entry name" value="GrpB/CoaE"/>
</dbReference>
<dbReference type="Pfam" id="PF04229">
    <property type="entry name" value="GrpB"/>
    <property type="match status" value="1"/>
</dbReference>
<reference evidence="1" key="1">
    <citation type="submission" date="2021-10" db="EMBL/GenBank/DDBJ databases">
        <authorList>
            <person name="Piombo E."/>
        </authorList>
    </citation>
    <scope>NUCLEOTIDE SEQUENCE</scope>
</reference>
<dbReference type="SUPFAM" id="SSF81301">
    <property type="entry name" value="Nucleotidyltransferase"/>
    <property type="match status" value="1"/>
</dbReference>
<keyword evidence="2" id="KW-1185">Reference proteome</keyword>
<organism evidence="1 2">
    <name type="scientific">Clonostachys rhizophaga</name>
    <dbReference type="NCBI Taxonomy" id="160324"/>
    <lineage>
        <taxon>Eukaryota</taxon>
        <taxon>Fungi</taxon>
        <taxon>Dikarya</taxon>
        <taxon>Ascomycota</taxon>
        <taxon>Pezizomycotina</taxon>
        <taxon>Sordariomycetes</taxon>
        <taxon>Hypocreomycetidae</taxon>
        <taxon>Hypocreales</taxon>
        <taxon>Bionectriaceae</taxon>
        <taxon>Clonostachys</taxon>
    </lineage>
</organism>
<dbReference type="EMBL" id="CABFNQ020000647">
    <property type="protein sequence ID" value="CAH0020985.1"/>
    <property type="molecule type" value="Genomic_DNA"/>
</dbReference>
<protein>
    <submittedName>
        <fullName evidence="1">Uncharacterized protein</fullName>
    </submittedName>
</protein>
<sequence length="212" mass="24127">MAPSVEELLGDYKFDESRLERVSFRKSKPPLEIVPPNPAWPQHFETFKSRIVSALGDKAIEVHHTGSTSVPGLPAKNIIDIDLVVPDNTDEPAFVPALEAAGFHFLTREPHWHGHRFFCGYEPLVANLHVWSPDCPEVERHRIFRDWLVEHPEDKELYVKVKEESSRATRETGGLTMDYNLLKENTIREILRRAFTALGYLNGEEGSAGKCK</sequence>
<dbReference type="PANTHER" id="PTHR34822:SF1">
    <property type="entry name" value="GRPB FAMILY PROTEIN"/>
    <property type="match status" value="1"/>
</dbReference>
<dbReference type="AlphaFoldDB" id="A0A9N9V7V5"/>
<evidence type="ECO:0000313" key="1">
    <source>
        <dbReference type="EMBL" id="CAH0020985.1"/>
    </source>
</evidence>
<dbReference type="Gene3D" id="3.30.460.10">
    <property type="entry name" value="Beta Polymerase, domain 2"/>
    <property type="match status" value="1"/>
</dbReference>
<dbReference type="OrthoDB" id="630895at2759"/>
<dbReference type="PANTHER" id="PTHR34822">
    <property type="entry name" value="GRPB DOMAIN PROTEIN (AFU_ORTHOLOGUE AFUA_1G01530)"/>
    <property type="match status" value="1"/>
</dbReference>
<dbReference type="InterPro" id="IPR043519">
    <property type="entry name" value="NT_sf"/>
</dbReference>
<name>A0A9N9V7V5_9HYPO</name>
<comment type="caution">
    <text evidence="1">The sequence shown here is derived from an EMBL/GenBank/DDBJ whole genome shotgun (WGS) entry which is preliminary data.</text>
</comment>
<gene>
    <name evidence="1" type="ORF">CRHIZ90672A_00012765</name>
</gene>